<comment type="caution">
    <text evidence="4">The sequence shown here is derived from an EMBL/GenBank/DDBJ whole genome shotgun (WGS) entry which is preliminary data.</text>
</comment>
<dbReference type="InterPro" id="IPR040608">
    <property type="entry name" value="Snf8/Vps36"/>
</dbReference>
<keyword evidence="2" id="KW-0472">Membrane</keyword>
<gene>
    <name evidence="4" type="ORF">TRAPUB_8989</name>
</gene>
<dbReference type="Gene3D" id="1.10.10.10">
    <property type="entry name" value="Winged helix-like DNA-binding domain superfamily/Winged helix DNA-binding domain"/>
    <property type="match status" value="2"/>
</dbReference>
<dbReference type="GO" id="GO:0000814">
    <property type="term" value="C:ESCRT II complex"/>
    <property type="evidence" value="ECO:0007669"/>
    <property type="project" value="InterPro"/>
</dbReference>
<evidence type="ECO:0000313" key="5">
    <source>
        <dbReference type="Proteomes" id="UP000184267"/>
    </source>
</evidence>
<dbReference type="AlphaFoldDB" id="A0A1M2W3T9"/>
<dbReference type="OrthoDB" id="283883at2759"/>
<dbReference type="InterPro" id="IPR036388">
    <property type="entry name" value="WH-like_DNA-bd_sf"/>
</dbReference>
<dbReference type="InterPro" id="IPR036390">
    <property type="entry name" value="WH_DNA-bd_sf"/>
</dbReference>
<keyword evidence="2" id="KW-0812">Transmembrane</keyword>
<evidence type="ECO:0000256" key="2">
    <source>
        <dbReference type="SAM" id="Phobius"/>
    </source>
</evidence>
<feature type="transmembrane region" description="Helical" evidence="2">
    <location>
        <begin position="129"/>
        <end position="149"/>
    </location>
</feature>
<comment type="similarity">
    <text evidence="1">Belongs to the SNF8 family.</text>
</comment>
<dbReference type="PANTHER" id="PTHR12806">
    <property type="entry name" value="EAP30 SUBUNIT OF ELL COMPLEX"/>
    <property type="match status" value="1"/>
</dbReference>
<dbReference type="STRING" id="154538.A0A1M2W3T9"/>
<dbReference type="Proteomes" id="UP000184267">
    <property type="component" value="Unassembled WGS sequence"/>
</dbReference>
<dbReference type="InterPro" id="IPR016689">
    <property type="entry name" value="ESCRT-2_cplx_Snf8"/>
</dbReference>
<protein>
    <submittedName>
        <fullName evidence="4">Vacuolar-sorting protein SNF8</fullName>
    </submittedName>
</protein>
<evidence type="ECO:0000313" key="4">
    <source>
        <dbReference type="EMBL" id="OJT14463.1"/>
    </source>
</evidence>
<feature type="transmembrane region" description="Helical" evidence="2">
    <location>
        <begin position="12"/>
        <end position="35"/>
    </location>
</feature>
<feature type="domain" description="DUF6533" evidence="3">
    <location>
        <begin position="25"/>
        <end position="69"/>
    </location>
</feature>
<dbReference type="Gene3D" id="6.10.140.180">
    <property type="match status" value="1"/>
</dbReference>
<organism evidence="4 5">
    <name type="scientific">Trametes pubescens</name>
    <name type="common">White-rot fungus</name>
    <dbReference type="NCBI Taxonomy" id="154538"/>
    <lineage>
        <taxon>Eukaryota</taxon>
        <taxon>Fungi</taxon>
        <taxon>Dikarya</taxon>
        <taxon>Basidiomycota</taxon>
        <taxon>Agaricomycotina</taxon>
        <taxon>Agaricomycetes</taxon>
        <taxon>Polyporales</taxon>
        <taxon>Polyporaceae</taxon>
        <taxon>Trametes</taxon>
    </lineage>
</organism>
<dbReference type="GO" id="GO:0043328">
    <property type="term" value="P:protein transport to vacuole involved in ubiquitin-dependent protein catabolic process via the multivesicular body sorting pathway"/>
    <property type="evidence" value="ECO:0007669"/>
    <property type="project" value="TreeGrafter"/>
</dbReference>
<dbReference type="EMBL" id="MNAD01000287">
    <property type="protein sequence ID" value="OJT14463.1"/>
    <property type="molecule type" value="Genomic_DNA"/>
</dbReference>
<evidence type="ECO:0000259" key="3">
    <source>
        <dbReference type="Pfam" id="PF20151"/>
    </source>
</evidence>
<feature type="transmembrane region" description="Helical" evidence="2">
    <location>
        <begin position="56"/>
        <end position="74"/>
    </location>
</feature>
<dbReference type="SUPFAM" id="SSF46785">
    <property type="entry name" value="Winged helix' DNA-binding domain"/>
    <property type="match status" value="2"/>
</dbReference>
<dbReference type="Pfam" id="PF20151">
    <property type="entry name" value="DUF6533"/>
    <property type="match status" value="1"/>
</dbReference>
<dbReference type="PANTHER" id="PTHR12806:SF0">
    <property type="entry name" value="VACUOLAR-SORTING PROTEIN SNF8"/>
    <property type="match status" value="1"/>
</dbReference>
<proteinExistence type="inferred from homology"/>
<dbReference type="InterPro" id="IPR045340">
    <property type="entry name" value="DUF6533"/>
</dbReference>
<dbReference type="OMA" id="NICEIAG"/>
<accession>A0A1M2W3T9</accession>
<feature type="transmembrane region" description="Helical" evidence="2">
    <location>
        <begin position="94"/>
        <end position="117"/>
    </location>
</feature>
<evidence type="ECO:0000256" key="1">
    <source>
        <dbReference type="ARBA" id="ARBA00009834"/>
    </source>
</evidence>
<keyword evidence="2" id="KW-1133">Transmembrane helix</keyword>
<sequence length="536" mass="59259">MADSNDQANQELITALHLFTVSNICEIAGVVLLAYDHLLTISGEIEFVWRRKFSGATVVFLLNRYVTLFGKIMLPISTFWWPNQTDKKLCHSCAAPIILSEIFTVVAYVVVAVFSALRVYAIWNKDWRPLVLVLAIALTVPATNMYHYILSIPQAFLFPLYGCAESTELTEDQLANCAIAADLLVMILTWVKTYEIKKLAGVLRSDTTFSALLLRDGSGEALSAAESFSRFSTVRFSPDVVGDLGAPLGHGDWAGTTVQAGDADESTSNFGHDMAPSLSFVEQKAWEVAVKSPLATDLDIRELELQPSHPPSEISQGQVDLLHAQLAQFRSALAHYASTHRDRIRKEPSFRHAFQQMCTTIGVDPLAGPRKGGWWAEMLNLGDWQYELGVQIVDVCVSTRERNGGLIEMGELIRMVSKLRGVGGDVITEEDVMRSIKTLKPLNAGYEVIDVGGGKKMVRSVPKELDADQAVVLAVAQEDGGRVSEAALMSRRGWAQDRARAALSNMLLRDGLCWLDEQDELYGVSYWVPSAMRWDE</sequence>
<keyword evidence="5" id="KW-1185">Reference proteome</keyword>
<name>A0A1M2W3T9_TRAPU</name>
<dbReference type="Pfam" id="PF04157">
    <property type="entry name" value="EAP30"/>
    <property type="match status" value="1"/>
</dbReference>
<reference evidence="4 5" key="1">
    <citation type="submission" date="2016-10" db="EMBL/GenBank/DDBJ databases">
        <title>Genome sequence of the basidiomycete white-rot fungus Trametes pubescens.</title>
        <authorList>
            <person name="Makela M.R."/>
            <person name="Granchi Z."/>
            <person name="Peng M."/>
            <person name="De Vries R.P."/>
            <person name="Grigoriev I."/>
            <person name="Riley R."/>
            <person name="Hilden K."/>
        </authorList>
    </citation>
    <scope>NUCLEOTIDE SEQUENCE [LARGE SCALE GENOMIC DNA]</scope>
    <source>
        <strain evidence="4 5">FBCC735</strain>
    </source>
</reference>